<dbReference type="InterPro" id="IPR007165">
    <property type="entry name" value="Phage_holin_4_2"/>
</dbReference>
<evidence type="ECO:0000256" key="1">
    <source>
        <dbReference type="SAM" id="Phobius"/>
    </source>
</evidence>
<organism evidence="2 3">
    <name type="scientific">Candidatus Gottesmanbacteria bacterium RBG_16_43_7</name>
    <dbReference type="NCBI Taxonomy" id="1798373"/>
    <lineage>
        <taxon>Bacteria</taxon>
        <taxon>Candidatus Gottesmaniibacteriota</taxon>
    </lineage>
</organism>
<evidence type="ECO:0000313" key="2">
    <source>
        <dbReference type="EMBL" id="OGG08539.1"/>
    </source>
</evidence>
<accession>A0A1F5Z7W1</accession>
<protein>
    <recommendedName>
        <fullName evidence="4">Phage holin family protein</fullName>
    </recommendedName>
</protein>
<keyword evidence="1" id="KW-0812">Transmembrane</keyword>
<name>A0A1F5Z7W1_9BACT</name>
<proteinExistence type="predicted"/>
<dbReference type="PANTHER" id="PTHR37309:SF1">
    <property type="entry name" value="SLR0284 PROTEIN"/>
    <property type="match status" value="1"/>
</dbReference>
<reference evidence="2 3" key="1">
    <citation type="journal article" date="2016" name="Nat. Commun.">
        <title>Thousands of microbial genomes shed light on interconnected biogeochemical processes in an aquifer system.</title>
        <authorList>
            <person name="Anantharaman K."/>
            <person name="Brown C.T."/>
            <person name="Hug L.A."/>
            <person name="Sharon I."/>
            <person name="Castelle C.J."/>
            <person name="Probst A.J."/>
            <person name="Thomas B.C."/>
            <person name="Singh A."/>
            <person name="Wilkins M.J."/>
            <person name="Karaoz U."/>
            <person name="Brodie E.L."/>
            <person name="Williams K.H."/>
            <person name="Hubbard S.S."/>
            <person name="Banfield J.F."/>
        </authorList>
    </citation>
    <scope>NUCLEOTIDE SEQUENCE [LARGE SCALE GENOMIC DNA]</scope>
</reference>
<dbReference type="Proteomes" id="UP000176854">
    <property type="component" value="Unassembled WGS sequence"/>
</dbReference>
<feature type="transmembrane region" description="Helical" evidence="1">
    <location>
        <begin position="58"/>
        <end position="78"/>
    </location>
</feature>
<evidence type="ECO:0000313" key="3">
    <source>
        <dbReference type="Proteomes" id="UP000176854"/>
    </source>
</evidence>
<comment type="caution">
    <text evidence="2">The sequence shown here is derived from an EMBL/GenBank/DDBJ whole genome shotgun (WGS) entry which is preliminary data.</text>
</comment>
<dbReference type="AlphaFoldDB" id="A0A1F5Z7W1"/>
<dbReference type="Pfam" id="PF04020">
    <property type="entry name" value="Phage_holin_4_2"/>
    <property type="match status" value="1"/>
</dbReference>
<keyword evidence="1" id="KW-1133">Transmembrane helix</keyword>
<feature type="transmembrane region" description="Helical" evidence="1">
    <location>
        <begin position="90"/>
        <end position="111"/>
    </location>
</feature>
<dbReference type="EMBL" id="MFJC01000063">
    <property type="protein sequence ID" value="OGG08539.1"/>
    <property type="molecule type" value="Genomic_DNA"/>
</dbReference>
<feature type="transmembrane region" description="Helical" evidence="1">
    <location>
        <begin position="7"/>
        <end position="27"/>
    </location>
</feature>
<keyword evidence="1" id="KW-0472">Membrane</keyword>
<gene>
    <name evidence="2" type="ORF">A2154_00975</name>
</gene>
<dbReference type="PANTHER" id="PTHR37309">
    <property type="entry name" value="SLR0284 PROTEIN"/>
    <property type="match status" value="1"/>
</dbReference>
<feature type="transmembrane region" description="Helical" evidence="1">
    <location>
        <begin position="33"/>
        <end position="51"/>
    </location>
</feature>
<sequence>MGKFVGNIIVGALSLTVVSYLVTGIQLSNFTSALLAAFFIGIINAVLKPVLMLLTLPINLLTFGLFSFIVNAGLLILASRLTPGFEVMSFSAALIGSLVLSVVSTILNALVRS</sequence>
<evidence type="ECO:0008006" key="4">
    <source>
        <dbReference type="Google" id="ProtNLM"/>
    </source>
</evidence>